<evidence type="ECO:0000313" key="2">
    <source>
        <dbReference type="EMBL" id="GAX26474.1"/>
    </source>
</evidence>
<evidence type="ECO:0000256" key="1">
    <source>
        <dbReference type="SAM" id="MobiDB-lite"/>
    </source>
</evidence>
<dbReference type="Proteomes" id="UP000198406">
    <property type="component" value="Unassembled WGS sequence"/>
</dbReference>
<dbReference type="OrthoDB" id="47661at2759"/>
<reference evidence="2 3" key="1">
    <citation type="journal article" date="2015" name="Plant Cell">
        <title>Oil accumulation by the oleaginous diatom Fistulifera solaris as revealed by the genome and transcriptome.</title>
        <authorList>
            <person name="Tanaka T."/>
            <person name="Maeda Y."/>
            <person name="Veluchamy A."/>
            <person name="Tanaka M."/>
            <person name="Abida H."/>
            <person name="Marechal E."/>
            <person name="Bowler C."/>
            <person name="Muto M."/>
            <person name="Sunaga Y."/>
            <person name="Tanaka M."/>
            <person name="Yoshino T."/>
            <person name="Taniguchi T."/>
            <person name="Fukuda Y."/>
            <person name="Nemoto M."/>
            <person name="Matsumoto M."/>
            <person name="Wong P.S."/>
            <person name="Aburatani S."/>
            <person name="Fujibuchi W."/>
        </authorList>
    </citation>
    <scope>NUCLEOTIDE SEQUENCE [LARGE SCALE GENOMIC DNA]</scope>
    <source>
        <strain evidence="2 3">JPCC DA0580</strain>
    </source>
</reference>
<accession>A0A1Z5KJJ2</accession>
<protein>
    <submittedName>
        <fullName evidence="2">Uncharacterized protein</fullName>
    </submittedName>
</protein>
<proteinExistence type="predicted"/>
<name>A0A1Z5KJJ2_FISSO</name>
<sequence length="192" mass="21735">MTPEDRTVLLQNTKTMMELERSLTATLEKVEPWLPQNSHRQLPNQPRVRPIPTSMEEVERILAVARAWATRTSAPVGWNPSAPVVGFRTPNPLPHQLRGGALAALQLERARQTERLRKRKAEAVEAPVEKTEQEEEEERDPKRKEINQPKKDLPVRPLQQSARAPSGAVPNQNQKMEVSMNLSDSSSDDEDD</sequence>
<feature type="compositionally biased region" description="Basic and acidic residues" evidence="1">
    <location>
        <begin position="116"/>
        <end position="131"/>
    </location>
</feature>
<dbReference type="AlphaFoldDB" id="A0A1Z5KJJ2"/>
<feature type="compositionally biased region" description="Polar residues" evidence="1">
    <location>
        <begin position="158"/>
        <end position="182"/>
    </location>
</feature>
<feature type="region of interest" description="Disordered" evidence="1">
    <location>
        <begin position="116"/>
        <end position="192"/>
    </location>
</feature>
<keyword evidence="3" id="KW-1185">Reference proteome</keyword>
<organism evidence="2 3">
    <name type="scientific">Fistulifera solaris</name>
    <name type="common">Oleaginous diatom</name>
    <dbReference type="NCBI Taxonomy" id="1519565"/>
    <lineage>
        <taxon>Eukaryota</taxon>
        <taxon>Sar</taxon>
        <taxon>Stramenopiles</taxon>
        <taxon>Ochrophyta</taxon>
        <taxon>Bacillariophyta</taxon>
        <taxon>Bacillariophyceae</taxon>
        <taxon>Bacillariophycidae</taxon>
        <taxon>Naviculales</taxon>
        <taxon>Naviculaceae</taxon>
        <taxon>Fistulifera</taxon>
    </lineage>
</organism>
<comment type="caution">
    <text evidence="2">The sequence shown here is derived from an EMBL/GenBank/DDBJ whole genome shotgun (WGS) entry which is preliminary data.</text>
</comment>
<evidence type="ECO:0000313" key="3">
    <source>
        <dbReference type="Proteomes" id="UP000198406"/>
    </source>
</evidence>
<dbReference type="EMBL" id="BDSP01000246">
    <property type="protein sequence ID" value="GAX26474.1"/>
    <property type="molecule type" value="Genomic_DNA"/>
</dbReference>
<gene>
    <name evidence="2" type="ORF">FisN_1Lh698</name>
</gene>
<dbReference type="InParanoid" id="A0A1Z5KJJ2"/>
<feature type="compositionally biased region" description="Basic and acidic residues" evidence="1">
    <location>
        <begin position="139"/>
        <end position="154"/>
    </location>
</feature>